<dbReference type="Proteomes" id="UP000749293">
    <property type="component" value="Unassembled WGS sequence"/>
</dbReference>
<gene>
    <name evidence="2" type="ORF">GMORB2_1840</name>
</gene>
<accession>A0A9P4YQU3</accession>
<dbReference type="SUPFAM" id="SSF54637">
    <property type="entry name" value="Thioesterase/thiol ester dehydrase-isomerase"/>
    <property type="match status" value="1"/>
</dbReference>
<name>A0A9P4YQU3_9HYPO</name>
<keyword evidence="3" id="KW-1185">Reference proteome</keyword>
<feature type="region of interest" description="Disordered" evidence="1">
    <location>
        <begin position="226"/>
        <end position="251"/>
    </location>
</feature>
<dbReference type="OrthoDB" id="3257538at2759"/>
<reference evidence="2" key="1">
    <citation type="submission" date="2020-03" db="EMBL/GenBank/DDBJ databases">
        <title>Site-based positive gene gene selection in Geosmithia morbida across the United States reveals a broad range of putative effectors and factors for local host and environmental adapation.</title>
        <authorList>
            <person name="Onufrak A."/>
            <person name="Murdoch R.W."/>
            <person name="Gazis R."/>
            <person name="Huff M."/>
            <person name="Staton M."/>
            <person name="Klingeman W."/>
            <person name="Hadziabdic D."/>
        </authorList>
    </citation>
    <scope>NUCLEOTIDE SEQUENCE</scope>
    <source>
        <strain evidence="2">1262</strain>
    </source>
</reference>
<dbReference type="InterPro" id="IPR029069">
    <property type="entry name" value="HotDog_dom_sf"/>
</dbReference>
<organism evidence="2 3">
    <name type="scientific">Geosmithia morbida</name>
    <dbReference type="NCBI Taxonomy" id="1094350"/>
    <lineage>
        <taxon>Eukaryota</taxon>
        <taxon>Fungi</taxon>
        <taxon>Dikarya</taxon>
        <taxon>Ascomycota</taxon>
        <taxon>Pezizomycotina</taxon>
        <taxon>Sordariomycetes</taxon>
        <taxon>Hypocreomycetidae</taxon>
        <taxon>Hypocreales</taxon>
        <taxon>Bionectriaceae</taxon>
        <taxon>Geosmithia</taxon>
    </lineage>
</organism>
<protein>
    <submittedName>
        <fullName evidence="2">Uncharacterized protein</fullName>
    </submittedName>
</protein>
<dbReference type="EMBL" id="JAANYQ010000012">
    <property type="protein sequence ID" value="KAF4121433.1"/>
    <property type="molecule type" value="Genomic_DNA"/>
</dbReference>
<evidence type="ECO:0000256" key="1">
    <source>
        <dbReference type="SAM" id="MobiDB-lite"/>
    </source>
</evidence>
<sequence>MASLTASTRPAARRHIGRHAACTWRTFTAPVTPRFQRTAEDAADELMKEFGGRIVSRRQLIDGNQLQKLALTLGRRHLSSDGGVGYEEHAIDKMLDVTDSPPPPGTLVPPGYHLVYFTPGGLETELGMDGTDETFNAPSPFNRRMWAGGVMRWPGSADGQSSNSTQLRVGDEAEERTRLVSATRKKSRSAGEMILVELEKEFWTARGLALVDRRSWVFRPALDASRSVEPPPARIERGTRAPSRVRDIDQDGDGFPRRELCWSSVGLFRFSALTFNGHKIHLSEDWARNVEGHAGLVVHGPLNLISILDYWRDVHGRGRATPGQISYRAAAPVYAGETYHVVTRETRPGVDVGGQEWLVDVDKNGITCMSGVVGR</sequence>
<evidence type="ECO:0000313" key="2">
    <source>
        <dbReference type="EMBL" id="KAF4121433.1"/>
    </source>
</evidence>
<dbReference type="AlphaFoldDB" id="A0A9P4YQU3"/>
<dbReference type="RefSeq" id="XP_035320085.1">
    <property type="nucleotide sequence ID" value="XM_035463821.1"/>
</dbReference>
<evidence type="ECO:0000313" key="3">
    <source>
        <dbReference type="Proteomes" id="UP000749293"/>
    </source>
</evidence>
<dbReference type="GO" id="GO:0005739">
    <property type="term" value="C:mitochondrion"/>
    <property type="evidence" value="ECO:0007669"/>
    <property type="project" value="TreeGrafter"/>
</dbReference>
<dbReference type="GeneID" id="55968070"/>
<dbReference type="Gene3D" id="3.10.129.10">
    <property type="entry name" value="Hotdog Thioesterase"/>
    <property type="match status" value="1"/>
</dbReference>
<dbReference type="PANTHER" id="PTHR28152">
    <property type="entry name" value="HYDROXYACYL-THIOESTER DEHYDRATASE TYPE 2, MITOCHONDRIAL"/>
    <property type="match status" value="1"/>
</dbReference>
<dbReference type="InterPro" id="IPR052741">
    <property type="entry name" value="Mitochondrial_HTD2"/>
</dbReference>
<feature type="compositionally biased region" description="Basic and acidic residues" evidence="1">
    <location>
        <begin position="234"/>
        <end position="251"/>
    </location>
</feature>
<proteinExistence type="predicted"/>
<dbReference type="GO" id="GO:0019171">
    <property type="term" value="F:(3R)-hydroxyacyl-[acyl-carrier-protein] dehydratase activity"/>
    <property type="evidence" value="ECO:0007669"/>
    <property type="project" value="TreeGrafter"/>
</dbReference>
<dbReference type="PANTHER" id="PTHR28152:SF2">
    <property type="entry name" value="N-TERMINAL OF MAOC-LIKE DEHYDRATASE DOMAIN-CONTAINING PROTEIN"/>
    <property type="match status" value="1"/>
</dbReference>
<comment type="caution">
    <text evidence="2">The sequence shown here is derived from an EMBL/GenBank/DDBJ whole genome shotgun (WGS) entry which is preliminary data.</text>
</comment>